<protein>
    <recommendedName>
        <fullName evidence="7">Copper type II ascorbate-dependent monooxygenase C-terminal domain-containing protein</fullName>
    </recommendedName>
</protein>
<dbReference type="Proteomes" id="UP000034883">
    <property type="component" value="Chromosome"/>
</dbReference>
<accession>A0A0F6SFS8</accession>
<evidence type="ECO:0000259" key="4">
    <source>
        <dbReference type="Pfam" id="PF03712"/>
    </source>
</evidence>
<dbReference type="InterPro" id="IPR000945">
    <property type="entry name" value="DBH-like"/>
</dbReference>
<dbReference type="InterPro" id="IPR036939">
    <property type="entry name" value="Cu2_ascorb_mOase_N_sf"/>
</dbReference>
<evidence type="ECO:0000256" key="1">
    <source>
        <dbReference type="ARBA" id="ARBA00023157"/>
    </source>
</evidence>
<proteinExistence type="predicted"/>
<evidence type="ECO:0000256" key="2">
    <source>
        <dbReference type="ARBA" id="ARBA00023180"/>
    </source>
</evidence>
<dbReference type="KEGG" id="samy:DB32_004618"/>
<dbReference type="Gene3D" id="2.60.120.230">
    <property type="match status" value="1"/>
</dbReference>
<dbReference type="Gene3D" id="2.60.120.310">
    <property type="entry name" value="Copper type II, ascorbate-dependent monooxygenase, N-terminal domain"/>
    <property type="match status" value="1"/>
</dbReference>
<dbReference type="GO" id="GO:0005507">
    <property type="term" value="F:copper ion binding"/>
    <property type="evidence" value="ECO:0007669"/>
    <property type="project" value="InterPro"/>
</dbReference>
<dbReference type="PANTHER" id="PTHR10157">
    <property type="entry name" value="DOPAMINE BETA HYDROXYLASE RELATED"/>
    <property type="match status" value="1"/>
</dbReference>
<sequence length="435" mass="45910">MMRTKTWIAPLLAISGLAACDGGDEAPEVLRLPAHVQAIVDARCGGCHSDPPQFSAPMSVLSYEAMHAMAVTSPSRRVFELVGDRIHDEARPMPPGEQLPAEELAVLDAWIAAGAPAGQGSTDDAGAPMQAPIGPEHLPCEVTHEFRAHAPGAMDAPYELAPAAGNTTMCFAFASPFTDVEQGTAFAPIIDDPRVLHHWIIFGATALPEGIEPGDAWECGTALNQGSQFLQGWAPGGRNSVLPDTMGRELPGSTGFVVLQVHYWNVAGYGDVRDRSGVAMCSTQTAREHEIGTSTLGSLAIAIPPRARGHEVVGRCTPAITAPVTVVGSGLHMHTHGVSIRTEVLRGGSEADVVMLADEPHWDFNAQTGWIPPGGSLVINPGDVLRTTCVYDNPTDAPIYFGERTEDEMCFNFVSAYPAGALANAAGAARRLCVE</sequence>
<keyword evidence="2" id="KW-0325">Glycoprotein</keyword>
<keyword evidence="6" id="KW-1185">Reference proteome</keyword>
<evidence type="ECO:0000313" key="5">
    <source>
        <dbReference type="EMBL" id="AKF07469.1"/>
    </source>
</evidence>
<evidence type="ECO:0000259" key="3">
    <source>
        <dbReference type="Pfam" id="PF01082"/>
    </source>
</evidence>
<dbReference type="PROSITE" id="PS51257">
    <property type="entry name" value="PROKAR_LIPOPROTEIN"/>
    <property type="match status" value="1"/>
</dbReference>
<dbReference type="InterPro" id="IPR014784">
    <property type="entry name" value="Cu2_ascorb_mOase-like_C"/>
</dbReference>
<evidence type="ECO:0000313" key="6">
    <source>
        <dbReference type="Proteomes" id="UP000034883"/>
    </source>
</evidence>
<dbReference type="Pfam" id="PF01082">
    <property type="entry name" value="Cu2_monooxygen"/>
    <property type="match status" value="1"/>
</dbReference>
<dbReference type="STRING" id="927083.DB32_004618"/>
<organism evidence="5 6">
    <name type="scientific">Sandaracinus amylolyticus</name>
    <dbReference type="NCBI Taxonomy" id="927083"/>
    <lineage>
        <taxon>Bacteria</taxon>
        <taxon>Pseudomonadati</taxon>
        <taxon>Myxococcota</taxon>
        <taxon>Polyangia</taxon>
        <taxon>Polyangiales</taxon>
        <taxon>Sandaracinaceae</taxon>
        <taxon>Sandaracinus</taxon>
    </lineage>
</organism>
<dbReference type="EMBL" id="CP011125">
    <property type="protein sequence ID" value="AKF07469.1"/>
    <property type="molecule type" value="Genomic_DNA"/>
</dbReference>
<gene>
    <name evidence="5" type="ORF">DB32_004618</name>
</gene>
<dbReference type="InterPro" id="IPR000323">
    <property type="entry name" value="Cu2_ascorb_mOase_N"/>
</dbReference>
<feature type="domain" description="Copper type II ascorbate-dependent monooxygenase C-terminal" evidence="4">
    <location>
        <begin position="297"/>
        <end position="420"/>
    </location>
</feature>
<dbReference type="AlphaFoldDB" id="A0A0F6SFS8"/>
<dbReference type="GO" id="GO:0004500">
    <property type="term" value="F:dopamine beta-monooxygenase activity"/>
    <property type="evidence" value="ECO:0007669"/>
    <property type="project" value="InterPro"/>
</dbReference>
<dbReference type="SUPFAM" id="SSF49742">
    <property type="entry name" value="PHM/PNGase F"/>
    <property type="match status" value="2"/>
</dbReference>
<name>A0A0F6SFS8_9BACT</name>
<reference evidence="5 6" key="1">
    <citation type="submission" date="2015-03" db="EMBL/GenBank/DDBJ databases">
        <title>Genome assembly of Sandaracinus amylolyticus DSM 53668.</title>
        <authorList>
            <person name="Sharma G."/>
            <person name="Subramanian S."/>
        </authorList>
    </citation>
    <scope>NUCLEOTIDE SEQUENCE [LARGE SCALE GENOMIC DNA]</scope>
    <source>
        <strain evidence="5 6">DSM 53668</strain>
    </source>
</reference>
<keyword evidence="1" id="KW-1015">Disulfide bond</keyword>
<evidence type="ECO:0008006" key="7">
    <source>
        <dbReference type="Google" id="ProtNLM"/>
    </source>
</evidence>
<dbReference type="Pfam" id="PF03712">
    <property type="entry name" value="Cu2_monoox_C"/>
    <property type="match status" value="1"/>
</dbReference>
<feature type="domain" description="Copper type II ascorbate-dependent monooxygenase N-terminal" evidence="3">
    <location>
        <begin position="162"/>
        <end position="267"/>
    </location>
</feature>
<dbReference type="InterPro" id="IPR008977">
    <property type="entry name" value="PHM/PNGase_F_dom_sf"/>
</dbReference>
<dbReference type="InterPro" id="IPR024548">
    <property type="entry name" value="Cu2_monoox_C"/>
</dbReference>
<dbReference type="PANTHER" id="PTHR10157:SF23">
    <property type="entry name" value="MOXD1 HOMOLOG 1"/>
    <property type="match status" value="1"/>
</dbReference>